<feature type="binding site" evidence="16">
    <location>
        <position position="461"/>
    </location>
    <ligand>
        <name>Ca(2+)</name>
        <dbReference type="ChEBI" id="CHEBI:29108"/>
        <label>1</label>
    </ligand>
</feature>
<keyword evidence="18" id="KW-1015">Disulfide bond</keyword>
<evidence type="ECO:0000256" key="11">
    <source>
        <dbReference type="ARBA" id="ARBA00022777"/>
    </source>
</evidence>
<dbReference type="Pfam" id="PF07714">
    <property type="entry name" value="PK_Tyr_Ser-Thr"/>
    <property type="match status" value="1"/>
</dbReference>
<keyword evidence="6" id="KW-0575">Peroxidase</keyword>
<dbReference type="PROSITE" id="PS50011">
    <property type="entry name" value="PROTEIN_KINASE_DOM"/>
    <property type="match status" value="1"/>
</dbReference>
<evidence type="ECO:0000256" key="20">
    <source>
        <dbReference type="RuleBase" id="RU004241"/>
    </source>
</evidence>
<evidence type="ECO:0000256" key="19">
    <source>
        <dbReference type="PROSITE-ProRule" id="PRU10141"/>
    </source>
</evidence>
<dbReference type="Gene3D" id="1.10.520.10">
    <property type="match status" value="1"/>
</dbReference>
<comment type="caution">
    <text evidence="24">The sequence shown here is derived from an EMBL/GenBank/DDBJ whole genome shotgun (WGS) entry which is preliminary data.</text>
</comment>
<evidence type="ECO:0000259" key="22">
    <source>
        <dbReference type="PROSITE" id="PS50011"/>
    </source>
</evidence>
<dbReference type="Proteomes" id="UP000657918">
    <property type="component" value="Unassembled WGS sequence"/>
</dbReference>
<keyword evidence="9 16" id="KW-0479">Metal-binding</keyword>
<evidence type="ECO:0000313" key="25">
    <source>
        <dbReference type="Proteomes" id="UP000657918"/>
    </source>
</evidence>
<gene>
    <name evidence="24" type="ORF">SADUNF_Sadunf02G0054100</name>
</gene>
<evidence type="ECO:0000256" key="7">
    <source>
        <dbReference type="ARBA" id="ARBA00022617"/>
    </source>
</evidence>
<dbReference type="InterPro" id="IPR000719">
    <property type="entry name" value="Prot_kinase_dom"/>
</dbReference>
<comment type="catalytic activity">
    <reaction evidence="1">
        <text>2 a phenolic donor + H2O2 = 2 a phenolic radical donor + 2 H2O</text>
        <dbReference type="Rhea" id="RHEA:56136"/>
        <dbReference type="ChEBI" id="CHEBI:15377"/>
        <dbReference type="ChEBI" id="CHEBI:16240"/>
        <dbReference type="ChEBI" id="CHEBI:139520"/>
        <dbReference type="ChEBI" id="CHEBI:139521"/>
        <dbReference type="EC" id="1.11.1.7"/>
    </reaction>
</comment>
<evidence type="ECO:0000256" key="10">
    <source>
        <dbReference type="ARBA" id="ARBA00022741"/>
    </source>
</evidence>
<dbReference type="SUPFAM" id="SSF56112">
    <property type="entry name" value="Protein kinase-like (PK-like)"/>
    <property type="match status" value="1"/>
</dbReference>
<evidence type="ECO:0000256" key="6">
    <source>
        <dbReference type="ARBA" id="ARBA00022559"/>
    </source>
</evidence>
<dbReference type="PROSITE" id="PS00107">
    <property type="entry name" value="PROTEIN_KINASE_ATP"/>
    <property type="match status" value="1"/>
</dbReference>
<dbReference type="EC" id="1.11.1.7" evidence="4"/>
<dbReference type="GO" id="GO:0006979">
    <property type="term" value="P:response to oxidative stress"/>
    <property type="evidence" value="ECO:0007669"/>
    <property type="project" value="InterPro"/>
</dbReference>
<keyword evidence="12 19" id="KW-0067">ATP-binding</keyword>
<dbReference type="InterPro" id="IPR052059">
    <property type="entry name" value="CR_Ser/Thr_kinase"/>
</dbReference>
<dbReference type="InterPro" id="IPR000823">
    <property type="entry name" value="Peroxidase_pln"/>
</dbReference>
<feature type="domain" description="Plant heme peroxidase family profile" evidence="23">
    <location>
        <begin position="412"/>
        <end position="503"/>
    </location>
</feature>
<evidence type="ECO:0000256" key="12">
    <source>
        <dbReference type="ARBA" id="ARBA00022840"/>
    </source>
</evidence>
<dbReference type="SUPFAM" id="SSF48113">
    <property type="entry name" value="Heme-dependent peroxidases"/>
    <property type="match status" value="1"/>
</dbReference>
<keyword evidence="25" id="KW-1185">Reference proteome</keyword>
<evidence type="ECO:0000256" key="13">
    <source>
        <dbReference type="ARBA" id="ARBA00023002"/>
    </source>
</evidence>
<dbReference type="OrthoDB" id="4062651at2759"/>
<dbReference type="Gene3D" id="1.10.510.10">
    <property type="entry name" value="Transferase(Phosphotransferase) domain 1"/>
    <property type="match status" value="1"/>
</dbReference>
<dbReference type="InterPro" id="IPR019794">
    <property type="entry name" value="Peroxidases_AS"/>
</dbReference>
<evidence type="ECO:0000256" key="15">
    <source>
        <dbReference type="PIRSR" id="PIRSR600823-1"/>
    </source>
</evidence>
<dbReference type="PRINTS" id="PR00461">
    <property type="entry name" value="PLPEROXIDASE"/>
</dbReference>
<dbReference type="CDD" id="cd14066">
    <property type="entry name" value="STKc_IRAK"/>
    <property type="match status" value="1"/>
</dbReference>
<keyword evidence="16" id="KW-0106">Calcium</keyword>
<keyword evidence="10 19" id="KW-0547">Nucleotide-binding</keyword>
<feature type="binding site" evidence="19">
    <location>
        <position position="114"/>
    </location>
    <ligand>
        <name>ATP</name>
        <dbReference type="ChEBI" id="CHEBI:30616"/>
    </ligand>
</feature>
<dbReference type="PANTHER" id="PTHR47973">
    <property type="entry name" value="CYSTEINE-RICH RECEPTOR-LIKE PROTEIN KINASE 3"/>
    <property type="match status" value="1"/>
</dbReference>
<dbReference type="GO" id="GO:0020037">
    <property type="term" value="F:heme binding"/>
    <property type="evidence" value="ECO:0007669"/>
    <property type="project" value="InterPro"/>
</dbReference>
<keyword evidence="13" id="KW-0560">Oxidoreductase</keyword>
<evidence type="ECO:0000256" key="16">
    <source>
        <dbReference type="PIRSR" id="PIRSR600823-3"/>
    </source>
</evidence>
<comment type="similarity">
    <text evidence="20">Belongs to the peroxidase family.</text>
</comment>
<feature type="binding site" evidence="16">
    <location>
        <position position="454"/>
    </location>
    <ligand>
        <name>Ca(2+)</name>
        <dbReference type="ChEBI" id="CHEBI:29108"/>
        <label>1</label>
    </ligand>
</feature>
<dbReference type="PROSITE" id="PS00436">
    <property type="entry name" value="PEROXIDASE_2"/>
    <property type="match status" value="1"/>
</dbReference>
<keyword evidence="21" id="KW-0812">Transmembrane</keyword>
<keyword evidence="21" id="KW-1133">Transmembrane helix</keyword>
<feature type="site" description="Transition state stabilizer" evidence="17">
    <location>
        <position position="449"/>
    </location>
</feature>
<feature type="disulfide bond" evidence="18">
    <location>
        <begin position="422"/>
        <end position="503"/>
    </location>
</feature>
<comment type="function">
    <text evidence="3">Removal of H(2)O(2), oxidation of toxic reductants, biosynthesis and degradation of lignin, suberization, auxin catabolism, response to environmental stresses such as wounding, pathogen attack and oxidative stress. These functions might be dependent on each isozyme/isoform in each plant tissue.</text>
</comment>
<dbReference type="InterPro" id="IPR011009">
    <property type="entry name" value="Kinase-like_dom_sf"/>
</dbReference>
<evidence type="ECO:0000259" key="23">
    <source>
        <dbReference type="PROSITE" id="PS50873"/>
    </source>
</evidence>
<comment type="cofactor">
    <cofactor evidence="2">
        <name>heme b</name>
        <dbReference type="ChEBI" id="CHEBI:60344"/>
    </cofactor>
</comment>
<feature type="active site" description="Proton acceptor" evidence="15">
    <location>
        <position position="453"/>
    </location>
</feature>
<dbReference type="AlphaFoldDB" id="A0A835N6A3"/>
<evidence type="ECO:0000256" key="8">
    <source>
        <dbReference type="ARBA" id="ARBA00022679"/>
    </source>
</evidence>
<sequence length="510" mass="56893">MDPIPQAILAAAASFFLITLILAFIALVCKPTKNQDWQRRRRLHHQTRTVPNPEHSSITIDESATFDPSMNRISMEELKMSTKNFSTDLIIGDGSFGLVYKAKLFTGSTVAIKKLDPDAFQGFREFRAEMETLGKLRHQNIVKILGYCVSGLERVLILEFVERGSLDQWIHDTSSTNNEQSVKSPLPWETRVKILRGVATGLAYLHGLDTPIIHRDIKASNILLDSEFEAHIADFGLARRIGASQSHVSTQVAGTMGYMPPEYKEGAAATVRVDVYSFGILMFEVATAERPNLPKVMEGKEVWLIEWARKMLGQNRHMEMLDSNTPKEGLSEDEVKEYFRIASLCTEEFRDRPAMTEVVGLLKKLSPGTAAEKFHNSDVIGIVPSINNYYAAFKLLGSVPLAAKSTVPVVQDLSWTFYQSSCPKVESIVRKQLEKVFKKEIGQAAGLLRLHFHDCSVQGCDGSVLLDGSASGPSEQDAPPNLTLRAKAFEIIDDLRERIHKECGRCLLLL</sequence>
<dbReference type="PROSITE" id="PS50873">
    <property type="entry name" value="PEROXIDASE_4"/>
    <property type="match status" value="1"/>
</dbReference>
<evidence type="ECO:0000256" key="18">
    <source>
        <dbReference type="PIRSR" id="PIRSR600823-5"/>
    </source>
</evidence>
<evidence type="ECO:0000256" key="1">
    <source>
        <dbReference type="ARBA" id="ARBA00000189"/>
    </source>
</evidence>
<dbReference type="GO" id="GO:0005524">
    <property type="term" value="F:ATP binding"/>
    <property type="evidence" value="ECO:0007669"/>
    <property type="project" value="UniProtKB-UniRule"/>
</dbReference>
<feature type="binding site" evidence="16">
    <location>
        <position position="475"/>
    </location>
    <ligand>
        <name>Ca(2+)</name>
        <dbReference type="ChEBI" id="CHEBI:29108"/>
        <label>1</label>
    </ligand>
</feature>
<evidence type="ECO:0000256" key="4">
    <source>
        <dbReference type="ARBA" id="ARBA00012313"/>
    </source>
</evidence>
<dbReference type="InterPro" id="IPR008271">
    <property type="entry name" value="Ser/Thr_kinase_AS"/>
</dbReference>
<dbReference type="GO" id="GO:0004674">
    <property type="term" value="F:protein serine/threonine kinase activity"/>
    <property type="evidence" value="ECO:0007669"/>
    <property type="project" value="UniProtKB-KW"/>
</dbReference>
<evidence type="ECO:0000256" key="17">
    <source>
        <dbReference type="PIRSR" id="PIRSR600823-4"/>
    </source>
</evidence>
<comment type="cofactor">
    <cofactor evidence="16">
        <name>Ca(2+)</name>
        <dbReference type="ChEBI" id="CHEBI:29108"/>
    </cofactor>
    <text evidence="16">Binds 2 calcium ions per subunit.</text>
</comment>
<keyword evidence="7" id="KW-0349">Heme</keyword>
<keyword evidence="21" id="KW-0472">Membrane</keyword>
<evidence type="ECO:0000313" key="24">
    <source>
        <dbReference type="EMBL" id="KAF9687057.1"/>
    </source>
</evidence>
<feature type="domain" description="Protein kinase" evidence="22">
    <location>
        <begin position="85"/>
        <end position="365"/>
    </location>
</feature>
<evidence type="ECO:0000256" key="14">
    <source>
        <dbReference type="ARBA" id="ARBA00023004"/>
    </source>
</evidence>
<evidence type="ECO:0000256" key="3">
    <source>
        <dbReference type="ARBA" id="ARBA00002322"/>
    </source>
</evidence>
<proteinExistence type="inferred from homology"/>
<evidence type="ECO:0000256" key="2">
    <source>
        <dbReference type="ARBA" id="ARBA00001970"/>
    </source>
</evidence>
<dbReference type="PROSITE" id="PS00108">
    <property type="entry name" value="PROTEIN_KINASE_ST"/>
    <property type="match status" value="1"/>
</dbReference>
<feature type="transmembrane region" description="Helical" evidence="21">
    <location>
        <begin position="6"/>
        <end position="29"/>
    </location>
</feature>
<dbReference type="Pfam" id="PF00141">
    <property type="entry name" value="peroxidase"/>
    <property type="match status" value="1"/>
</dbReference>
<reference evidence="24 25" key="1">
    <citation type="submission" date="2020-10" db="EMBL/GenBank/DDBJ databases">
        <title>Plant Genome Project.</title>
        <authorList>
            <person name="Zhang R.-G."/>
        </authorList>
    </citation>
    <scope>NUCLEOTIDE SEQUENCE [LARGE SCALE GENOMIC DNA]</scope>
    <source>
        <strain evidence="24">FAFU-HL-1</strain>
        <tissue evidence="24">Leaf</tissue>
    </source>
</reference>
<feature type="disulfide bond" evidence="18">
    <location>
        <begin position="455"/>
        <end position="460"/>
    </location>
</feature>
<dbReference type="InterPro" id="IPR017441">
    <property type="entry name" value="Protein_kinase_ATP_BS"/>
</dbReference>
<evidence type="ECO:0000256" key="21">
    <source>
        <dbReference type="SAM" id="Phobius"/>
    </source>
</evidence>
<dbReference type="FunFam" id="3.30.200.20:FF:000745">
    <property type="entry name" value="Phytosulfokine receptor 2"/>
    <property type="match status" value="1"/>
</dbReference>
<feature type="binding site" evidence="16">
    <location>
        <position position="463"/>
    </location>
    <ligand>
        <name>Ca(2+)</name>
        <dbReference type="ChEBI" id="CHEBI:29108"/>
        <label>1</label>
    </ligand>
</feature>
<accession>A0A835N6A3</accession>
<dbReference type="InterPro" id="IPR010255">
    <property type="entry name" value="Haem_peroxidase_sf"/>
</dbReference>
<dbReference type="Gene3D" id="3.30.200.20">
    <property type="entry name" value="Phosphorylase Kinase, domain 1"/>
    <property type="match status" value="1"/>
</dbReference>
<feature type="binding site" evidence="16">
    <location>
        <position position="457"/>
    </location>
    <ligand>
        <name>Ca(2+)</name>
        <dbReference type="ChEBI" id="CHEBI:29108"/>
        <label>1</label>
    </ligand>
</feature>
<keyword evidence="5" id="KW-0723">Serine/threonine-protein kinase</keyword>
<dbReference type="GO" id="GO:0046872">
    <property type="term" value="F:metal ion binding"/>
    <property type="evidence" value="ECO:0007669"/>
    <property type="project" value="UniProtKB-KW"/>
</dbReference>
<dbReference type="SMART" id="SM00220">
    <property type="entry name" value="S_TKc"/>
    <property type="match status" value="1"/>
</dbReference>
<keyword evidence="8" id="KW-0808">Transferase</keyword>
<evidence type="ECO:0000256" key="5">
    <source>
        <dbReference type="ARBA" id="ARBA00022527"/>
    </source>
</evidence>
<evidence type="ECO:0000256" key="9">
    <source>
        <dbReference type="ARBA" id="ARBA00022723"/>
    </source>
</evidence>
<dbReference type="GO" id="GO:0140825">
    <property type="term" value="F:lactoperoxidase activity"/>
    <property type="evidence" value="ECO:0007669"/>
    <property type="project" value="UniProtKB-EC"/>
</dbReference>
<dbReference type="FunFam" id="1.10.510.10:FF:001077">
    <property type="entry name" value="Phytosulfokine receptor 2"/>
    <property type="match status" value="1"/>
</dbReference>
<protein>
    <recommendedName>
        <fullName evidence="4">peroxidase</fullName>
        <ecNumber evidence="4">1.11.1.7</ecNumber>
    </recommendedName>
</protein>
<dbReference type="InterPro" id="IPR001245">
    <property type="entry name" value="Ser-Thr/Tyr_kinase_cat_dom"/>
</dbReference>
<dbReference type="EMBL" id="JADGMS010000002">
    <property type="protein sequence ID" value="KAF9687057.1"/>
    <property type="molecule type" value="Genomic_DNA"/>
</dbReference>
<keyword evidence="14" id="KW-0408">Iron</keyword>
<dbReference type="InterPro" id="IPR002016">
    <property type="entry name" value="Haem_peroxidase"/>
</dbReference>
<keyword evidence="11" id="KW-0418">Kinase</keyword>
<organism evidence="24 25">
    <name type="scientific">Salix dunnii</name>
    <dbReference type="NCBI Taxonomy" id="1413687"/>
    <lineage>
        <taxon>Eukaryota</taxon>
        <taxon>Viridiplantae</taxon>
        <taxon>Streptophyta</taxon>
        <taxon>Embryophyta</taxon>
        <taxon>Tracheophyta</taxon>
        <taxon>Spermatophyta</taxon>
        <taxon>Magnoliopsida</taxon>
        <taxon>eudicotyledons</taxon>
        <taxon>Gunneridae</taxon>
        <taxon>Pentapetalae</taxon>
        <taxon>rosids</taxon>
        <taxon>fabids</taxon>
        <taxon>Malpighiales</taxon>
        <taxon>Salicaceae</taxon>
        <taxon>Saliceae</taxon>
        <taxon>Salix</taxon>
    </lineage>
</organism>
<feature type="binding site" evidence="16">
    <location>
        <position position="459"/>
    </location>
    <ligand>
        <name>Ca(2+)</name>
        <dbReference type="ChEBI" id="CHEBI:29108"/>
        <label>1</label>
    </ligand>
</feature>
<name>A0A835N6A3_9ROSI</name>